<evidence type="ECO:0000313" key="4">
    <source>
        <dbReference type="Proteomes" id="UP000002033"/>
    </source>
</evidence>
<name>D8JX47_HYPDA</name>
<dbReference type="PANTHER" id="PTHR22946">
    <property type="entry name" value="DIENELACTONE HYDROLASE DOMAIN-CONTAINING PROTEIN-RELATED"/>
    <property type="match status" value="1"/>
</dbReference>
<dbReference type="Proteomes" id="UP000002033">
    <property type="component" value="Chromosome"/>
</dbReference>
<dbReference type="SUPFAM" id="SSF53474">
    <property type="entry name" value="alpha/beta-Hydrolases"/>
    <property type="match status" value="1"/>
</dbReference>
<dbReference type="KEGG" id="hdn:Hden_1371"/>
<dbReference type="HOGENOM" id="CLU_043246_0_0_5"/>
<dbReference type="PANTHER" id="PTHR22946:SF9">
    <property type="entry name" value="POLYKETIDE TRANSFERASE AF380"/>
    <property type="match status" value="1"/>
</dbReference>
<dbReference type="Pfam" id="PF01738">
    <property type="entry name" value="DLH"/>
    <property type="match status" value="1"/>
</dbReference>
<protein>
    <submittedName>
        <fullName evidence="3">Dipeptidyl aminopeptidase/acylaminoacyl-peptidase-like protein</fullName>
    </submittedName>
</protein>
<accession>D8JX47</accession>
<keyword evidence="3" id="KW-0031">Aminopeptidase</keyword>
<keyword evidence="4" id="KW-1185">Reference proteome</keyword>
<reference evidence="4" key="1">
    <citation type="journal article" date="2011" name="J. Bacteriol.">
        <title>Genome sequences of eight morphologically diverse alphaproteobacteria.</title>
        <authorList>
            <consortium name="US DOE Joint Genome Institute"/>
            <person name="Brown P.J."/>
            <person name="Kysela D.T."/>
            <person name="Buechlein A."/>
            <person name="Hemmerich C."/>
            <person name="Brun Y.V."/>
        </authorList>
    </citation>
    <scope>NUCLEOTIDE SEQUENCE [LARGE SCALE GENOMIC DNA]</scope>
    <source>
        <strain evidence="4">ATCC 51888 / DSM 1869 / NCIB 11706 / TK 0415</strain>
    </source>
</reference>
<evidence type="ECO:0000313" key="3">
    <source>
        <dbReference type="EMBL" id="ADJ23183.1"/>
    </source>
</evidence>
<dbReference type="InterPro" id="IPR002925">
    <property type="entry name" value="Dienelactn_hydro"/>
</dbReference>
<dbReference type="GO" id="GO:0004177">
    <property type="term" value="F:aminopeptidase activity"/>
    <property type="evidence" value="ECO:0007669"/>
    <property type="project" value="UniProtKB-KW"/>
</dbReference>
<sequence length="338" mass="36083" precursor="true">MNCARGNAPGLATGLALLWVGLLALAVAPTASVASEPMLGAFGPEGARMREQLWILPSGDANFPMRATVFRPAIDPSGEDKQRPLVVINHGTDETTRLAVSMPVYYYLSRWFVDRGYVVVLPQRRGHGATGGPLAEAIGNCAHPDHYASGNVAADDIEAAVKFMTEQPFVSHDGAIVVGVSTGGWASLALSARNLPQVQAIVNFAGGRGGHAYGQLNAICGRDALLSAARVYATHAQEPTIWFYARNDSYFGPKFAEDLAQTWSSAGGSVEEHILQPYGNDGHAIADDRQGWDIWGPSLDSFLQRVREAAPKSVEMADDHGSRSPVMIETSTITPSVK</sequence>
<evidence type="ECO:0000256" key="1">
    <source>
        <dbReference type="ARBA" id="ARBA00022801"/>
    </source>
</evidence>
<keyword evidence="3" id="KW-0645">Protease</keyword>
<keyword evidence="1" id="KW-0378">Hydrolase</keyword>
<feature type="domain" description="Dienelactone hydrolase" evidence="2">
    <location>
        <begin position="109"/>
        <end position="291"/>
    </location>
</feature>
<dbReference type="InterPro" id="IPR029058">
    <property type="entry name" value="AB_hydrolase_fold"/>
</dbReference>
<evidence type="ECO:0000259" key="2">
    <source>
        <dbReference type="Pfam" id="PF01738"/>
    </source>
</evidence>
<dbReference type="RefSeq" id="WP_013215398.1">
    <property type="nucleotide sequence ID" value="NC_014313.1"/>
</dbReference>
<gene>
    <name evidence="3" type="ordered locus">Hden_1371</name>
</gene>
<dbReference type="STRING" id="582899.Hden_1371"/>
<dbReference type="InterPro" id="IPR050261">
    <property type="entry name" value="FrsA_esterase"/>
</dbReference>
<dbReference type="AlphaFoldDB" id="D8JX47"/>
<dbReference type="GO" id="GO:0052689">
    <property type="term" value="F:carboxylic ester hydrolase activity"/>
    <property type="evidence" value="ECO:0007669"/>
    <property type="project" value="UniProtKB-ARBA"/>
</dbReference>
<organism evidence="3 4">
    <name type="scientific">Hyphomicrobium denitrificans (strain ATCC 51888 / DSM 1869 / NCIMB 11706 / TK 0415)</name>
    <dbReference type="NCBI Taxonomy" id="582899"/>
    <lineage>
        <taxon>Bacteria</taxon>
        <taxon>Pseudomonadati</taxon>
        <taxon>Pseudomonadota</taxon>
        <taxon>Alphaproteobacteria</taxon>
        <taxon>Hyphomicrobiales</taxon>
        <taxon>Hyphomicrobiaceae</taxon>
        <taxon>Hyphomicrobium</taxon>
    </lineage>
</organism>
<dbReference type="Gene3D" id="3.40.50.1820">
    <property type="entry name" value="alpha/beta hydrolase"/>
    <property type="match status" value="1"/>
</dbReference>
<dbReference type="EMBL" id="CP002083">
    <property type="protein sequence ID" value="ADJ23183.1"/>
    <property type="molecule type" value="Genomic_DNA"/>
</dbReference>
<proteinExistence type="predicted"/>
<dbReference type="eggNOG" id="COG0412">
    <property type="taxonomic scope" value="Bacteria"/>
</dbReference>